<evidence type="ECO:0000256" key="1">
    <source>
        <dbReference type="SAM" id="MobiDB-lite"/>
    </source>
</evidence>
<proteinExistence type="predicted"/>
<dbReference type="Proteomes" id="UP000242770">
    <property type="component" value="Unassembled WGS sequence"/>
</dbReference>
<feature type="region of interest" description="Disordered" evidence="1">
    <location>
        <begin position="264"/>
        <end position="355"/>
    </location>
</feature>
<keyword evidence="4" id="KW-1185">Reference proteome</keyword>
<dbReference type="EMBL" id="LK056662">
    <property type="protein sequence ID" value="CDU23052.1"/>
    <property type="molecule type" value="Genomic_DNA"/>
</dbReference>
<feature type="compositionally biased region" description="Polar residues" evidence="1">
    <location>
        <begin position="270"/>
        <end position="281"/>
    </location>
</feature>
<accession>A0A0F7S4F7</accession>
<dbReference type="AlphaFoldDB" id="A0A0F7S4F7"/>
<reference evidence="4" key="2">
    <citation type="submission" date="2014-06" db="EMBL/GenBank/DDBJ databases">
        <authorList>
            <person name="Berkman P.J."/>
        </authorList>
    </citation>
    <scope>NUCLEOTIDE SEQUENCE [LARGE SCALE GENOMIC DNA]</scope>
</reference>
<gene>
    <name evidence="3" type="primary">SSCI26740.1</name>
    <name evidence="2" type="ORF">SPSC_01682</name>
</gene>
<evidence type="ECO:0000313" key="3">
    <source>
        <dbReference type="EMBL" id="CDW97251.1"/>
    </source>
</evidence>
<dbReference type="OrthoDB" id="2553466at2759"/>
<sequence length="540" mass="57402">MGACMSTKAVEAEQVNPPPHPQARRVWLVSTPVDSRDVPLDLVGIDSDGLKAAMRNRGLETEHWALKVDPQTNVKAEPSIFDITVQGGSLVSQIHSTSSPYWKGITRRVAIGWTLWTDQEIMQASKLLIRARPKYDGRHNNSQMLARLLGRHIDFVPAQSQQTEAATTTATSPSGSILKADSTAHEANNRSQMTLVSGAQSQPSQSIESDANEIKPASESNVSRVPASIRNSQRMSVARPPLIHFSTAPSAAASEMGTLVRPPLQRSAETESGASSPTGSARKSLPPQPRHLQQQPTSSPLNPSHRTHRQTASETRTHGRARTHSDATAAYATLGATDRRITMDGRVPRATRRRSEAPAEWLAEVAGGNARFSSVRSRSGPGTGRDVRRESVMSLGGGSVVGSPSMGAMGAMGSWGHSGFPASPSMIGGLPSMPMAGFAAASSGMGMGMGMMPNSSPSMMFNPAALQVPMPYFASPQMPFLPSMPMLAPPSPGFHSGASSGVPTPPESPHLSTTHLPKAYVPEIMFSPPSHAQQRQSPHV</sequence>
<protein>
    <submittedName>
        <fullName evidence="3">Uncharacterized protein</fullName>
    </submittedName>
</protein>
<dbReference type="STRING" id="49012.A0A0F7S4F7"/>
<feature type="region of interest" description="Disordered" evidence="1">
    <location>
        <begin position="492"/>
        <end position="514"/>
    </location>
</feature>
<reference evidence="3" key="3">
    <citation type="submission" date="2014-06" db="EMBL/GenBank/DDBJ databases">
        <authorList>
            <person name="Berkman J.Paul."/>
        </authorList>
    </citation>
    <scope>NUCLEOTIDE SEQUENCE [LARGE SCALE GENOMIC DNA]</scope>
</reference>
<evidence type="ECO:0000313" key="4">
    <source>
        <dbReference type="Proteomes" id="UP000242770"/>
    </source>
</evidence>
<feature type="region of interest" description="Disordered" evidence="1">
    <location>
        <begin position="1"/>
        <end position="22"/>
    </location>
</feature>
<feature type="compositionally biased region" description="Polar residues" evidence="1">
    <location>
        <begin position="218"/>
        <end position="227"/>
    </location>
</feature>
<feature type="compositionally biased region" description="Basic and acidic residues" evidence="1">
    <location>
        <begin position="337"/>
        <end position="355"/>
    </location>
</feature>
<feature type="region of interest" description="Disordered" evidence="1">
    <location>
        <begin position="194"/>
        <end position="227"/>
    </location>
</feature>
<evidence type="ECO:0000313" key="2">
    <source>
        <dbReference type="EMBL" id="CDU23052.1"/>
    </source>
</evidence>
<feature type="compositionally biased region" description="Polar residues" evidence="1">
    <location>
        <begin position="194"/>
        <end position="209"/>
    </location>
</feature>
<reference evidence="2" key="1">
    <citation type="submission" date="2014-06" db="EMBL/GenBank/DDBJ databases">
        <authorList>
            <person name="Ju J."/>
            <person name="Zhang J."/>
        </authorList>
    </citation>
    <scope>NUCLEOTIDE SEQUENCE</scope>
    <source>
        <strain evidence="2">SscI8</strain>
    </source>
</reference>
<dbReference type="EMBL" id="CCFA01001436">
    <property type="protein sequence ID" value="CDW97251.1"/>
    <property type="molecule type" value="Genomic_DNA"/>
</dbReference>
<name>A0A0F7S4F7_9BASI</name>
<organism evidence="3 4">
    <name type="scientific">Sporisorium scitamineum</name>
    <dbReference type="NCBI Taxonomy" id="49012"/>
    <lineage>
        <taxon>Eukaryota</taxon>
        <taxon>Fungi</taxon>
        <taxon>Dikarya</taxon>
        <taxon>Basidiomycota</taxon>
        <taxon>Ustilaginomycotina</taxon>
        <taxon>Ustilaginomycetes</taxon>
        <taxon>Ustilaginales</taxon>
        <taxon>Ustilaginaceae</taxon>
        <taxon>Sporisorium</taxon>
    </lineage>
</organism>
<feature type="compositionally biased region" description="Polar residues" evidence="1">
    <location>
        <begin position="297"/>
        <end position="314"/>
    </location>
</feature>